<evidence type="ECO:0000313" key="2">
    <source>
        <dbReference type="Proteomes" id="UP001206925"/>
    </source>
</evidence>
<proteinExistence type="predicted"/>
<evidence type="ECO:0000313" key="1">
    <source>
        <dbReference type="EMBL" id="KAI7744645.1"/>
    </source>
</evidence>
<gene>
    <name evidence="1" type="ORF">M8C21_001254</name>
</gene>
<accession>A0AAD5CP08</accession>
<feature type="non-terminal residue" evidence="1">
    <location>
        <position position="214"/>
    </location>
</feature>
<name>A0AAD5CP08_AMBAR</name>
<dbReference type="EMBL" id="JAMZMK010007474">
    <property type="protein sequence ID" value="KAI7744645.1"/>
    <property type="molecule type" value="Genomic_DNA"/>
</dbReference>
<organism evidence="1 2">
    <name type="scientific">Ambrosia artemisiifolia</name>
    <name type="common">Common ragweed</name>
    <dbReference type="NCBI Taxonomy" id="4212"/>
    <lineage>
        <taxon>Eukaryota</taxon>
        <taxon>Viridiplantae</taxon>
        <taxon>Streptophyta</taxon>
        <taxon>Embryophyta</taxon>
        <taxon>Tracheophyta</taxon>
        <taxon>Spermatophyta</taxon>
        <taxon>Magnoliopsida</taxon>
        <taxon>eudicotyledons</taxon>
        <taxon>Gunneridae</taxon>
        <taxon>Pentapetalae</taxon>
        <taxon>asterids</taxon>
        <taxon>campanulids</taxon>
        <taxon>Asterales</taxon>
        <taxon>Asteraceae</taxon>
        <taxon>Asteroideae</taxon>
        <taxon>Heliantheae alliance</taxon>
        <taxon>Heliantheae</taxon>
        <taxon>Ambrosia</taxon>
    </lineage>
</organism>
<keyword evidence="2" id="KW-1185">Reference proteome</keyword>
<dbReference type="AlphaFoldDB" id="A0AAD5CP08"/>
<sequence length="214" mass="22865">EGCCDKQPKSNENFRVASGVGAGTVSGGVSGGGVCGGASGKVGDAMTTPQTLQTFRNRFRGCQTIRWWCFLVLLSMGVTTKSGGESDMILSSKVNVKGKLQAAASFTSMNVFSDIGLTAADDIVMIDPGMTSHCANIELGFNGYSCTWITLMHITISHVISQDFYLDLVEDNKKITPRDYLELALRPVQGEAIDVSAKNEVGVPVMLYQLTHIA</sequence>
<reference evidence="1" key="1">
    <citation type="submission" date="2022-06" db="EMBL/GenBank/DDBJ databases">
        <title>Uncovering the hologenomic basis of an extraordinary plant invasion.</title>
        <authorList>
            <person name="Bieker V.C."/>
            <person name="Martin M.D."/>
            <person name="Gilbert T."/>
            <person name="Hodgins K."/>
            <person name="Battlay P."/>
            <person name="Petersen B."/>
            <person name="Wilson J."/>
        </authorList>
    </citation>
    <scope>NUCLEOTIDE SEQUENCE</scope>
    <source>
        <strain evidence="1">AA19_3_7</strain>
        <tissue evidence="1">Leaf</tissue>
    </source>
</reference>
<comment type="caution">
    <text evidence="1">The sequence shown here is derived from an EMBL/GenBank/DDBJ whole genome shotgun (WGS) entry which is preliminary data.</text>
</comment>
<dbReference type="Proteomes" id="UP001206925">
    <property type="component" value="Unassembled WGS sequence"/>
</dbReference>
<protein>
    <submittedName>
        <fullName evidence="1">Uncharacterized protein</fullName>
    </submittedName>
</protein>